<comment type="caution">
    <text evidence="1">The sequence shown here is derived from an EMBL/GenBank/DDBJ whole genome shotgun (WGS) entry which is preliminary data.</text>
</comment>
<proteinExistence type="predicted"/>
<evidence type="ECO:0000313" key="2">
    <source>
        <dbReference type="Proteomes" id="UP000660611"/>
    </source>
</evidence>
<dbReference type="AlphaFoldDB" id="A0A919UCI6"/>
<dbReference type="EMBL" id="BONQ01000130">
    <property type="protein sequence ID" value="GIG50427.1"/>
    <property type="molecule type" value="Genomic_DNA"/>
</dbReference>
<keyword evidence="2" id="KW-1185">Reference proteome</keyword>
<protein>
    <submittedName>
        <fullName evidence="1">Uncharacterized protein</fullName>
    </submittedName>
</protein>
<reference evidence="1" key="1">
    <citation type="submission" date="2021-01" db="EMBL/GenBank/DDBJ databases">
        <title>Whole genome shotgun sequence of Dactylosporangium siamense NBRC 106093.</title>
        <authorList>
            <person name="Komaki H."/>
            <person name="Tamura T."/>
        </authorList>
    </citation>
    <scope>NUCLEOTIDE SEQUENCE</scope>
    <source>
        <strain evidence="1">NBRC 106093</strain>
    </source>
</reference>
<dbReference type="Proteomes" id="UP000660611">
    <property type="component" value="Unassembled WGS sequence"/>
</dbReference>
<sequence>MGDDRSGVTRMWAVFGVRAQFFPQNGDVPAHMLSVTSQRHAVQHAENLGKRDVGTPFLLGHDTPDAHDRVDLYSVGVSDA</sequence>
<organism evidence="1 2">
    <name type="scientific">Dactylosporangium siamense</name>
    <dbReference type="NCBI Taxonomy" id="685454"/>
    <lineage>
        <taxon>Bacteria</taxon>
        <taxon>Bacillati</taxon>
        <taxon>Actinomycetota</taxon>
        <taxon>Actinomycetes</taxon>
        <taxon>Micromonosporales</taxon>
        <taxon>Micromonosporaceae</taxon>
        <taxon>Dactylosporangium</taxon>
    </lineage>
</organism>
<gene>
    <name evidence="1" type="ORF">Dsi01nite_084680</name>
</gene>
<accession>A0A919UCI6</accession>
<evidence type="ECO:0000313" key="1">
    <source>
        <dbReference type="EMBL" id="GIG50427.1"/>
    </source>
</evidence>
<name>A0A919UCI6_9ACTN</name>